<protein>
    <recommendedName>
        <fullName evidence="4">Outer membrane protein beta-barrel domain-containing protein</fullName>
    </recommendedName>
</protein>
<evidence type="ECO:0008006" key="4">
    <source>
        <dbReference type="Google" id="ProtNLM"/>
    </source>
</evidence>
<accession>A0A1H7WI09</accession>
<keyword evidence="1" id="KW-0732">Signal</keyword>
<organism evidence="2 3">
    <name type="scientific">Stigmatella aurantiaca</name>
    <dbReference type="NCBI Taxonomy" id="41"/>
    <lineage>
        <taxon>Bacteria</taxon>
        <taxon>Pseudomonadati</taxon>
        <taxon>Myxococcota</taxon>
        <taxon>Myxococcia</taxon>
        <taxon>Myxococcales</taxon>
        <taxon>Cystobacterineae</taxon>
        <taxon>Archangiaceae</taxon>
        <taxon>Stigmatella</taxon>
    </lineage>
</organism>
<evidence type="ECO:0000256" key="1">
    <source>
        <dbReference type="SAM" id="SignalP"/>
    </source>
</evidence>
<name>A0A1H7WI09_STIAU</name>
<feature type="signal peptide" evidence="1">
    <location>
        <begin position="1"/>
        <end position="25"/>
    </location>
</feature>
<dbReference type="EMBL" id="FOAP01000013">
    <property type="protein sequence ID" value="SEM20537.1"/>
    <property type="molecule type" value="Genomic_DNA"/>
</dbReference>
<evidence type="ECO:0000313" key="3">
    <source>
        <dbReference type="Proteomes" id="UP000182719"/>
    </source>
</evidence>
<keyword evidence="3" id="KW-1185">Reference proteome</keyword>
<feature type="chain" id="PRO_5010300236" description="Outer membrane protein beta-barrel domain-containing protein" evidence="1">
    <location>
        <begin position="26"/>
        <end position="146"/>
    </location>
</feature>
<sequence>MKLLHSCLGGAFALGVLVAPSVSEAANTRLGLGADYWINHGASFQATLGFDTRLVGPLDLGARFGLAFVPDEDTLGIPIDLTLRANLNRRFYVEGLVGPWILFEGDTFRTHAALGFGVKSGALSFGAEVGYLNPDPTVGLRLSYRF</sequence>
<evidence type="ECO:0000313" key="2">
    <source>
        <dbReference type="EMBL" id="SEM20537.1"/>
    </source>
</evidence>
<dbReference type="Proteomes" id="UP000182719">
    <property type="component" value="Unassembled WGS sequence"/>
</dbReference>
<dbReference type="AlphaFoldDB" id="A0A1H7WI09"/>
<dbReference type="OrthoDB" id="5508630at2"/>
<proteinExistence type="predicted"/>
<reference evidence="3" key="1">
    <citation type="submission" date="2016-10" db="EMBL/GenBank/DDBJ databases">
        <authorList>
            <person name="Varghese N."/>
            <person name="Submissions S."/>
        </authorList>
    </citation>
    <scope>NUCLEOTIDE SEQUENCE [LARGE SCALE GENOMIC DNA]</scope>
    <source>
        <strain evidence="3">DSM 17044</strain>
    </source>
</reference>
<gene>
    <name evidence="2" type="ORF">SAMN05444354_1131</name>
</gene>
<dbReference type="RefSeq" id="WP_075008673.1">
    <property type="nucleotide sequence ID" value="NZ_FOAP01000013.1"/>
</dbReference>